<gene>
    <name evidence="2" type="primary">LOC105365046</name>
</gene>
<dbReference type="Pfam" id="PF10188">
    <property type="entry name" value="Oscp1"/>
    <property type="match status" value="1"/>
</dbReference>
<dbReference type="AlphaFoldDB" id="A0AAJ7DYU6"/>
<organism evidence="1 2">
    <name type="scientific">Ceratosolen solmsi marchali</name>
    <dbReference type="NCBI Taxonomy" id="326594"/>
    <lineage>
        <taxon>Eukaryota</taxon>
        <taxon>Metazoa</taxon>
        <taxon>Ecdysozoa</taxon>
        <taxon>Arthropoda</taxon>
        <taxon>Hexapoda</taxon>
        <taxon>Insecta</taxon>
        <taxon>Pterygota</taxon>
        <taxon>Neoptera</taxon>
        <taxon>Endopterygota</taxon>
        <taxon>Hymenoptera</taxon>
        <taxon>Apocrita</taxon>
        <taxon>Proctotrupomorpha</taxon>
        <taxon>Chalcidoidea</taxon>
        <taxon>Agaonidae</taxon>
        <taxon>Agaoninae</taxon>
        <taxon>Ceratosolen</taxon>
    </lineage>
</organism>
<dbReference type="PANTHER" id="PTHR21439:SF0">
    <property type="entry name" value="PROTEIN OSCP1"/>
    <property type="match status" value="1"/>
</dbReference>
<protein>
    <submittedName>
        <fullName evidence="2">Protein OSCP1</fullName>
    </submittedName>
</protein>
<dbReference type="RefSeq" id="XP_011501420.1">
    <property type="nucleotide sequence ID" value="XM_011503118.1"/>
</dbReference>
<keyword evidence="1" id="KW-1185">Reference proteome</keyword>
<dbReference type="CTD" id="127700"/>
<evidence type="ECO:0000313" key="1">
    <source>
        <dbReference type="Proteomes" id="UP000695007"/>
    </source>
</evidence>
<dbReference type="InterPro" id="IPR019332">
    <property type="entry name" value="OSCP1"/>
</dbReference>
<proteinExistence type="predicted"/>
<dbReference type="KEGG" id="csol:105365046"/>
<evidence type="ECO:0000313" key="2">
    <source>
        <dbReference type="RefSeq" id="XP_011501420.1"/>
    </source>
</evidence>
<dbReference type="GO" id="GO:0005737">
    <property type="term" value="C:cytoplasm"/>
    <property type="evidence" value="ECO:0007669"/>
    <property type="project" value="TreeGrafter"/>
</dbReference>
<dbReference type="Proteomes" id="UP000695007">
    <property type="component" value="Unplaced"/>
</dbReference>
<sequence length="368" mass="42271">MSYATPILYLNMGGEMLYVLQQRLNTQRISLDKTIQVMNEVIRAFLNQKQLRSIFDKSLQMHLYSLRTILEQVVLSSIMKLDSNSMNKLFDLMITMVKYQLDTATGPREVILLTLNHLDGVRDMVVDKTLHVHIDLAYQLILSTFGNMSYKEIWQVRNDCLGVFDDCNTRVSLLLKLELQNQDGTFNRMIQKYNEQYMEQQEILEDIRLLADKSSMGSLLLIGSRVTLLGKNLYSSTFGQIHSDSSTQNSHKAVTITNKALKKEIETLAIQLGKEETISHRPISLHLFTNDERNIECKSKALKFNDFSSISDATDVTNMATEKEHLNDVNQSFDDYRRKLMDNINSEFSDNEGADREAIDLVNMLDIS</sequence>
<name>A0AAJ7DYU6_9HYME</name>
<dbReference type="GO" id="GO:0005886">
    <property type="term" value="C:plasma membrane"/>
    <property type="evidence" value="ECO:0007669"/>
    <property type="project" value="TreeGrafter"/>
</dbReference>
<dbReference type="GeneID" id="105365046"/>
<accession>A0AAJ7DYU6</accession>
<dbReference type="PANTHER" id="PTHR21439">
    <property type="entry name" value="OXIDORED-NITRO DOMAIN-CONTAINING PROTEIN"/>
    <property type="match status" value="1"/>
</dbReference>
<reference evidence="2" key="1">
    <citation type="submission" date="2025-08" db="UniProtKB">
        <authorList>
            <consortium name="RefSeq"/>
        </authorList>
    </citation>
    <scope>IDENTIFICATION</scope>
</reference>